<feature type="domain" description="Peptidase S54 rhomboid" evidence="9">
    <location>
        <begin position="53"/>
        <end position="195"/>
    </location>
</feature>
<evidence type="ECO:0000256" key="3">
    <source>
        <dbReference type="ARBA" id="ARBA00022670"/>
    </source>
</evidence>
<dbReference type="AlphaFoldDB" id="A0AAV9J2E5"/>
<protein>
    <recommendedName>
        <fullName evidence="9">Peptidase S54 rhomboid domain-containing protein</fullName>
    </recommendedName>
</protein>
<dbReference type="GO" id="GO:0016020">
    <property type="term" value="C:membrane"/>
    <property type="evidence" value="ECO:0007669"/>
    <property type="project" value="UniProtKB-SubCell"/>
</dbReference>
<dbReference type="InterPro" id="IPR022764">
    <property type="entry name" value="Peptidase_S54_rhomboid_dom"/>
</dbReference>
<comment type="caution">
    <text evidence="10">The sequence shown here is derived from an EMBL/GenBank/DDBJ whole genome shotgun (WGS) entry which is preliminary data.</text>
</comment>
<reference evidence="10 11" key="1">
    <citation type="submission" date="2022-07" db="EMBL/GenBank/DDBJ databases">
        <title>Genome-wide signatures of adaptation to extreme environments.</title>
        <authorList>
            <person name="Cho C.H."/>
            <person name="Yoon H.S."/>
        </authorList>
    </citation>
    <scope>NUCLEOTIDE SEQUENCE [LARGE SCALE GENOMIC DNA]</scope>
    <source>
        <strain evidence="10 11">DBV 063 E5</strain>
    </source>
</reference>
<keyword evidence="4 8" id="KW-0812">Transmembrane</keyword>
<feature type="transmembrane region" description="Helical" evidence="8">
    <location>
        <begin position="100"/>
        <end position="118"/>
    </location>
</feature>
<dbReference type="PANTHER" id="PTHR43066">
    <property type="entry name" value="RHOMBOID-RELATED PROTEIN"/>
    <property type="match status" value="1"/>
</dbReference>
<comment type="subcellular location">
    <subcellularLocation>
        <location evidence="1">Membrane</location>
        <topology evidence="1">Multi-pass membrane protein</topology>
    </subcellularLocation>
</comment>
<feature type="transmembrane region" description="Helical" evidence="8">
    <location>
        <begin position="181"/>
        <end position="200"/>
    </location>
</feature>
<evidence type="ECO:0000256" key="7">
    <source>
        <dbReference type="ARBA" id="ARBA00023136"/>
    </source>
</evidence>
<evidence type="ECO:0000313" key="11">
    <source>
        <dbReference type="Proteomes" id="UP001301350"/>
    </source>
</evidence>
<evidence type="ECO:0000256" key="2">
    <source>
        <dbReference type="ARBA" id="ARBA00009045"/>
    </source>
</evidence>
<feature type="transmembrane region" description="Helical" evidence="8">
    <location>
        <begin position="12"/>
        <end position="34"/>
    </location>
</feature>
<feature type="transmembrane region" description="Helical" evidence="8">
    <location>
        <begin position="152"/>
        <end position="175"/>
    </location>
</feature>
<evidence type="ECO:0000313" key="10">
    <source>
        <dbReference type="EMBL" id="KAK4538466.1"/>
    </source>
</evidence>
<name>A0AAV9J2E5_CYACA</name>
<dbReference type="PANTHER" id="PTHR43066:SF1">
    <property type="entry name" value="RHOMBOID PROTEIN 2"/>
    <property type="match status" value="1"/>
</dbReference>
<sequence length="211" mass="23332">MDVRSLPIWRRLQAYPGTCGVIALLSAVLGYQNWKAVPLDAWSVSYVSVVVEREWWRVGSSVLAHASVLHLAMNLSALWGMRELEGELGTVRYLESSVRVWVLSEALFLLLQWLRMRWRQDEQYGQQAAVGYSGVLFGLLTLWSQVAPMGTFYVEGIAVPALLLPLVALLATQILVPQASLVGHVAGLLAGALLAADWRIGKALGLQRPWI</sequence>
<dbReference type="EMBL" id="JANCYW010000018">
    <property type="protein sequence ID" value="KAK4538466.1"/>
    <property type="molecule type" value="Genomic_DNA"/>
</dbReference>
<evidence type="ECO:0000256" key="8">
    <source>
        <dbReference type="SAM" id="Phobius"/>
    </source>
</evidence>
<organism evidence="10 11">
    <name type="scientific">Cyanidium caldarium</name>
    <name type="common">Red alga</name>
    <dbReference type="NCBI Taxonomy" id="2771"/>
    <lineage>
        <taxon>Eukaryota</taxon>
        <taxon>Rhodophyta</taxon>
        <taxon>Bangiophyceae</taxon>
        <taxon>Cyanidiales</taxon>
        <taxon>Cyanidiaceae</taxon>
        <taxon>Cyanidium</taxon>
    </lineage>
</organism>
<proteinExistence type="inferred from homology"/>
<keyword evidence="11" id="KW-1185">Reference proteome</keyword>
<dbReference type="Pfam" id="PF01694">
    <property type="entry name" value="Rhomboid"/>
    <property type="match status" value="1"/>
</dbReference>
<keyword evidence="3" id="KW-0645">Protease</keyword>
<dbReference type="GO" id="GO:0006508">
    <property type="term" value="P:proteolysis"/>
    <property type="evidence" value="ECO:0007669"/>
    <property type="project" value="UniProtKB-KW"/>
</dbReference>
<evidence type="ECO:0000256" key="6">
    <source>
        <dbReference type="ARBA" id="ARBA00022989"/>
    </source>
</evidence>
<dbReference type="Proteomes" id="UP001301350">
    <property type="component" value="Unassembled WGS sequence"/>
</dbReference>
<keyword evidence="6 8" id="KW-1133">Transmembrane helix</keyword>
<evidence type="ECO:0000256" key="1">
    <source>
        <dbReference type="ARBA" id="ARBA00004141"/>
    </source>
</evidence>
<dbReference type="Gene3D" id="1.20.1540.10">
    <property type="entry name" value="Rhomboid-like"/>
    <property type="match status" value="1"/>
</dbReference>
<gene>
    <name evidence="10" type="ORF">CDCA_CDCA18G4491</name>
</gene>
<dbReference type="InterPro" id="IPR035952">
    <property type="entry name" value="Rhomboid-like_sf"/>
</dbReference>
<keyword evidence="7 8" id="KW-0472">Membrane</keyword>
<evidence type="ECO:0000256" key="5">
    <source>
        <dbReference type="ARBA" id="ARBA00022801"/>
    </source>
</evidence>
<accession>A0AAV9J2E5</accession>
<keyword evidence="5" id="KW-0378">Hydrolase</keyword>
<feature type="transmembrane region" description="Helical" evidence="8">
    <location>
        <begin position="124"/>
        <end position="143"/>
    </location>
</feature>
<dbReference type="GO" id="GO:0004252">
    <property type="term" value="F:serine-type endopeptidase activity"/>
    <property type="evidence" value="ECO:0007669"/>
    <property type="project" value="InterPro"/>
</dbReference>
<dbReference type="SUPFAM" id="SSF144091">
    <property type="entry name" value="Rhomboid-like"/>
    <property type="match status" value="1"/>
</dbReference>
<evidence type="ECO:0000256" key="4">
    <source>
        <dbReference type="ARBA" id="ARBA00022692"/>
    </source>
</evidence>
<evidence type="ECO:0000259" key="9">
    <source>
        <dbReference type="Pfam" id="PF01694"/>
    </source>
</evidence>
<comment type="similarity">
    <text evidence="2">Belongs to the peptidase S54 family.</text>
</comment>